<evidence type="ECO:0000313" key="14">
    <source>
        <dbReference type="EMBL" id="OUE24358.1"/>
    </source>
</evidence>
<evidence type="ECO:0000256" key="4">
    <source>
        <dbReference type="ARBA" id="ARBA00022679"/>
    </source>
</evidence>
<keyword evidence="4" id="KW-0808">Transferase</keyword>
<dbReference type="EC" id="2.7.13.3" evidence="2"/>
<feature type="transmembrane region" description="Helical" evidence="10">
    <location>
        <begin position="102"/>
        <end position="118"/>
    </location>
</feature>
<dbReference type="PANTHER" id="PTHR24421">
    <property type="entry name" value="NITRATE/NITRITE SENSOR PROTEIN NARX-RELATED"/>
    <property type="match status" value="1"/>
</dbReference>
<dbReference type="InterPro" id="IPR036890">
    <property type="entry name" value="HATPase_C_sf"/>
</dbReference>
<protein>
    <recommendedName>
        <fullName evidence="2">histidine kinase</fullName>
        <ecNumber evidence="2">2.7.13.3</ecNumber>
    </recommendedName>
</protein>
<evidence type="ECO:0000256" key="2">
    <source>
        <dbReference type="ARBA" id="ARBA00012438"/>
    </source>
</evidence>
<keyword evidence="8" id="KW-0902">Two-component regulatory system</keyword>
<sequence>MSAAPAPDSVDRFWVRPRPDRAGLRYDALLAAVMLVLTTFSVMQYYALGMYPSRPAMWIIAAWILLMCVPLAFRRLQPEAVTLVIGATFIVGAYQFVPELMFSNIAMFIAMYSLGAWGRSRLRANIVRGIIVVGMFAWLFSSLLQTSGFYSLSGSTFENAPDDAWIPPPVAAGLISIITNLLYFGGAWYFGDRAWASARDRCALETRTAELATERERVAEQAVTLERVRIARELHDVVAHHVSVMGVHAGAARRVLDRDTEKAAASLGIVEDNARSAIEELHRMLVALRQEDDGQGSDAGAGADPTRTASTRGVDQLHELVADACGAGLQVAFDVIGTPRPLTPTVDLIVYRVAQESLTNVRKHAGTGARVDLRLRYLADRVEVEVSDGGPAGAAASAAAGPVRNGPGGLGQRGMRERVAAVGGSIEIGPKARGGYLVRASVPTGRAPVVPPVPLPVPLSVSVPEPAAAPAPEPAPASVPEETSA</sequence>
<accession>A0A251YJX4</accession>
<evidence type="ECO:0000259" key="11">
    <source>
        <dbReference type="Pfam" id="PF02518"/>
    </source>
</evidence>
<dbReference type="InterPro" id="IPR003594">
    <property type="entry name" value="HATPase_dom"/>
</dbReference>
<dbReference type="Pfam" id="PF07730">
    <property type="entry name" value="HisKA_3"/>
    <property type="match status" value="1"/>
</dbReference>
<keyword evidence="15" id="KW-1185">Reference proteome</keyword>
<feature type="transmembrane region" description="Helical" evidence="10">
    <location>
        <begin position="170"/>
        <end position="191"/>
    </location>
</feature>
<dbReference type="Gene3D" id="3.30.565.10">
    <property type="entry name" value="Histidine kinase-like ATPase, C-terminal domain"/>
    <property type="match status" value="1"/>
</dbReference>
<feature type="transmembrane region" description="Helical" evidence="10">
    <location>
        <begin position="130"/>
        <end position="150"/>
    </location>
</feature>
<keyword evidence="7" id="KW-0067">ATP-binding</keyword>
<keyword evidence="10" id="KW-0812">Transmembrane</keyword>
<feature type="region of interest" description="Disordered" evidence="9">
    <location>
        <begin position="388"/>
        <end position="414"/>
    </location>
</feature>
<feature type="transmembrane region" description="Helical" evidence="10">
    <location>
        <begin position="55"/>
        <end position="73"/>
    </location>
</feature>
<dbReference type="CDD" id="cd16917">
    <property type="entry name" value="HATPase_UhpB-NarQ-NarX-like"/>
    <property type="match status" value="1"/>
</dbReference>
<evidence type="ECO:0000256" key="6">
    <source>
        <dbReference type="ARBA" id="ARBA00022777"/>
    </source>
</evidence>
<keyword evidence="10" id="KW-1133">Transmembrane helix</keyword>
<gene>
    <name evidence="14" type="primary">desK_2</name>
    <name evidence="14" type="ORF">BFL37_10630</name>
</gene>
<dbReference type="GO" id="GO:0000155">
    <property type="term" value="F:phosphorelay sensor kinase activity"/>
    <property type="evidence" value="ECO:0007669"/>
    <property type="project" value="InterPro"/>
</dbReference>
<dbReference type="SUPFAM" id="SSF55874">
    <property type="entry name" value="ATPase domain of HSP90 chaperone/DNA topoisomerase II/histidine kinase"/>
    <property type="match status" value="1"/>
</dbReference>
<keyword evidence="6 14" id="KW-0418">Kinase</keyword>
<evidence type="ECO:0000256" key="9">
    <source>
        <dbReference type="SAM" id="MobiDB-lite"/>
    </source>
</evidence>
<feature type="transmembrane region" description="Helical" evidence="10">
    <location>
        <begin position="28"/>
        <end position="49"/>
    </location>
</feature>
<dbReference type="EMBL" id="MDJZ01000016">
    <property type="protein sequence ID" value="OUE24358.1"/>
    <property type="molecule type" value="Genomic_DNA"/>
</dbReference>
<feature type="domain" description="Signal transduction histidine kinase subgroup 3 dimerisation and phosphoacceptor" evidence="12">
    <location>
        <begin position="226"/>
        <end position="292"/>
    </location>
</feature>
<dbReference type="PANTHER" id="PTHR24421:SF10">
    <property type="entry name" value="NITRATE_NITRITE SENSOR PROTEIN NARQ"/>
    <property type="match status" value="1"/>
</dbReference>
<feature type="domain" description="Histidine kinase/HSP90-like ATPase" evidence="11">
    <location>
        <begin position="350"/>
        <end position="444"/>
    </location>
</feature>
<feature type="transmembrane region" description="Helical" evidence="10">
    <location>
        <begin position="80"/>
        <end position="96"/>
    </location>
</feature>
<dbReference type="InterPro" id="IPR011712">
    <property type="entry name" value="Sig_transdc_His_kin_sub3_dim/P"/>
</dbReference>
<dbReference type="Pfam" id="PF02518">
    <property type="entry name" value="HATPase_c"/>
    <property type="match status" value="1"/>
</dbReference>
<evidence type="ECO:0000256" key="3">
    <source>
        <dbReference type="ARBA" id="ARBA00022553"/>
    </source>
</evidence>
<dbReference type="AlphaFoldDB" id="A0A251YJX4"/>
<name>A0A251YJX4_9MICO</name>
<evidence type="ECO:0000256" key="5">
    <source>
        <dbReference type="ARBA" id="ARBA00022741"/>
    </source>
</evidence>
<comment type="catalytic activity">
    <reaction evidence="1">
        <text>ATP + protein L-histidine = ADP + protein N-phospho-L-histidine.</text>
        <dbReference type="EC" id="2.7.13.3"/>
    </reaction>
</comment>
<feature type="compositionally biased region" description="Low complexity" evidence="9">
    <location>
        <begin position="393"/>
        <end position="402"/>
    </location>
</feature>
<comment type="caution">
    <text evidence="14">The sequence shown here is derived from an EMBL/GenBank/DDBJ whole genome shotgun (WGS) entry which is preliminary data.</text>
</comment>
<evidence type="ECO:0000256" key="8">
    <source>
        <dbReference type="ARBA" id="ARBA00023012"/>
    </source>
</evidence>
<feature type="compositionally biased region" description="Pro residues" evidence="9">
    <location>
        <begin position="467"/>
        <end position="477"/>
    </location>
</feature>
<evidence type="ECO:0000256" key="7">
    <source>
        <dbReference type="ARBA" id="ARBA00022840"/>
    </source>
</evidence>
<evidence type="ECO:0000259" key="12">
    <source>
        <dbReference type="Pfam" id="PF07730"/>
    </source>
</evidence>
<dbReference type="OrthoDB" id="227596at2"/>
<organism evidence="14 15">
    <name type="scientific">Clavibacter michiganensis</name>
    <dbReference type="NCBI Taxonomy" id="28447"/>
    <lineage>
        <taxon>Bacteria</taxon>
        <taxon>Bacillati</taxon>
        <taxon>Actinomycetota</taxon>
        <taxon>Actinomycetes</taxon>
        <taxon>Micrococcales</taxon>
        <taxon>Microbacteriaceae</taxon>
        <taxon>Clavibacter</taxon>
    </lineage>
</organism>
<reference evidence="14 15" key="1">
    <citation type="submission" date="2016-08" db="EMBL/GenBank/DDBJ databases">
        <title>Genome sequence of Clavibacter michiganensis spp strain CFBP8019.</title>
        <authorList>
            <person name="Thapa S.P."/>
            <person name="Coaker G."/>
            <person name="Jacques M.-A."/>
        </authorList>
    </citation>
    <scope>NUCLEOTIDE SEQUENCE [LARGE SCALE GENOMIC DNA]</scope>
    <source>
        <strain evidence="14">CFBP8019</strain>
    </source>
</reference>
<keyword evidence="5" id="KW-0547">Nucleotide-binding</keyword>
<dbReference type="InterPro" id="IPR050482">
    <property type="entry name" value="Sensor_HK_TwoCompSys"/>
</dbReference>
<dbReference type="GO" id="GO:0016020">
    <property type="term" value="C:membrane"/>
    <property type="evidence" value="ECO:0007669"/>
    <property type="project" value="InterPro"/>
</dbReference>
<dbReference type="Pfam" id="PF23539">
    <property type="entry name" value="DUF7134"/>
    <property type="match status" value="1"/>
</dbReference>
<dbReference type="Proteomes" id="UP000195101">
    <property type="component" value="Unassembled WGS sequence"/>
</dbReference>
<evidence type="ECO:0000256" key="10">
    <source>
        <dbReference type="SAM" id="Phobius"/>
    </source>
</evidence>
<dbReference type="Gene3D" id="1.20.5.1930">
    <property type="match status" value="1"/>
</dbReference>
<proteinExistence type="predicted"/>
<evidence type="ECO:0000259" key="13">
    <source>
        <dbReference type="Pfam" id="PF23539"/>
    </source>
</evidence>
<dbReference type="InterPro" id="IPR055558">
    <property type="entry name" value="DUF7134"/>
</dbReference>
<dbReference type="GO" id="GO:0005524">
    <property type="term" value="F:ATP binding"/>
    <property type="evidence" value="ECO:0007669"/>
    <property type="project" value="UniProtKB-KW"/>
</dbReference>
<dbReference type="RefSeq" id="WP_086515088.1">
    <property type="nucleotide sequence ID" value="NZ_MDJZ01000016.1"/>
</dbReference>
<feature type="domain" description="DUF7134" evidence="13">
    <location>
        <begin position="24"/>
        <end position="142"/>
    </location>
</feature>
<dbReference type="GO" id="GO:0046983">
    <property type="term" value="F:protein dimerization activity"/>
    <property type="evidence" value="ECO:0007669"/>
    <property type="project" value="InterPro"/>
</dbReference>
<evidence type="ECO:0000313" key="15">
    <source>
        <dbReference type="Proteomes" id="UP000195101"/>
    </source>
</evidence>
<keyword evidence="3" id="KW-0597">Phosphoprotein</keyword>
<keyword evidence="10" id="KW-0472">Membrane</keyword>
<feature type="region of interest" description="Disordered" evidence="9">
    <location>
        <begin position="446"/>
        <end position="485"/>
    </location>
</feature>
<evidence type="ECO:0000256" key="1">
    <source>
        <dbReference type="ARBA" id="ARBA00000085"/>
    </source>
</evidence>